<evidence type="ECO:0000256" key="4">
    <source>
        <dbReference type="ARBA" id="ARBA00022692"/>
    </source>
</evidence>
<gene>
    <name evidence="8" type="ORF">LJD61_04920</name>
</gene>
<dbReference type="RefSeq" id="WP_255226401.1">
    <property type="nucleotide sequence ID" value="NZ_JAJEKE010000002.1"/>
</dbReference>
<evidence type="ECO:0000256" key="2">
    <source>
        <dbReference type="ARBA" id="ARBA00005262"/>
    </source>
</evidence>
<evidence type="ECO:0000256" key="7">
    <source>
        <dbReference type="SAM" id="Phobius"/>
    </source>
</evidence>
<dbReference type="PANTHER" id="PTHR43663">
    <property type="entry name" value="CHROMATE TRANSPORT PROTEIN-RELATED"/>
    <property type="match status" value="1"/>
</dbReference>
<evidence type="ECO:0000256" key="6">
    <source>
        <dbReference type="ARBA" id="ARBA00023136"/>
    </source>
</evidence>
<evidence type="ECO:0000313" key="8">
    <source>
        <dbReference type="EMBL" id="MCQ1528888.1"/>
    </source>
</evidence>
<keyword evidence="6 7" id="KW-0472">Membrane</keyword>
<keyword evidence="3" id="KW-1003">Cell membrane</keyword>
<evidence type="ECO:0000313" key="9">
    <source>
        <dbReference type="Proteomes" id="UP001651880"/>
    </source>
</evidence>
<feature type="transmembrane region" description="Helical" evidence="7">
    <location>
        <begin position="159"/>
        <end position="175"/>
    </location>
</feature>
<keyword evidence="5 7" id="KW-1133">Transmembrane helix</keyword>
<name>A0ABT1NFE5_9FIRM</name>
<dbReference type="Pfam" id="PF02417">
    <property type="entry name" value="Chromate_transp"/>
    <property type="match status" value="1"/>
</dbReference>
<comment type="subcellular location">
    <subcellularLocation>
        <location evidence="1">Cell membrane</location>
        <topology evidence="1">Multi-pass membrane protein</topology>
    </subcellularLocation>
</comment>
<keyword evidence="4 7" id="KW-0812">Transmembrane</keyword>
<protein>
    <submittedName>
        <fullName evidence="8">Chromate transporter</fullName>
    </submittedName>
</protein>
<organism evidence="8 9">
    <name type="scientific">Lutispora saccharofermentans</name>
    <dbReference type="NCBI Taxonomy" id="3024236"/>
    <lineage>
        <taxon>Bacteria</taxon>
        <taxon>Bacillati</taxon>
        <taxon>Bacillota</taxon>
        <taxon>Clostridia</taxon>
        <taxon>Lutisporales</taxon>
        <taxon>Lutisporaceae</taxon>
        <taxon>Lutispora</taxon>
    </lineage>
</organism>
<evidence type="ECO:0000256" key="1">
    <source>
        <dbReference type="ARBA" id="ARBA00004651"/>
    </source>
</evidence>
<feature type="transmembrane region" description="Helical" evidence="7">
    <location>
        <begin position="74"/>
        <end position="98"/>
    </location>
</feature>
<evidence type="ECO:0000256" key="3">
    <source>
        <dbReference type="ARBA" id="ARBA00022475"/>
    </source>
</evidence>
<dbReference type="EMBL" id="JAJEKE010000002">
    <property type="protein sequence ID" value="MCQ1528888.1"/>
    <property type="molecule type" value="Genomic_DNA"/>
</dbReference>
<keyword evidence="9" id="KW-1185">Reference proteome</keyword>
<accession>A0ABT1NFE5</accession>
<dbReference type="InterPro" id="IPR052518">
    <property type="entry name" value="CHR_Transporter"/>
</dbReference>
<feature type="transmembrane region" description="Helical" evidence="7">
    <location>
        <begin position="7"/>
        <end position="29"/>
    </location>
</feature>
<comment type="caution">
    <text evidence="8">The sequence shown here is derived from an EMBL/GenBank/DDBJ whole genome shotgun (WGS) entry which is preliminary data.</text>
</comment>
<dbReference type="Proteomes" id="UP001651880">
    <property type="component" value="Unassembled WGS sequence"/>
</dbReference>
<sequence length="176" mass="19004">MNLILQILFSFLKIGAFSFGGGYAVVSFIQKEIIQGKGWLDTKEFIDIVAVAEMTPGPIAVNSSTYVGYKVAGFWGSLIGTVGVLLVPTILALIVSIYFNKFKHLSWVKWILKGIRPAVLGIIAAACYTIGKVSFTDYKSIIIGVLVFLGVYKLKINPILAIVISGGLGLILYGII</sequence>
<dbReference type="InterPro" id="IPR003370">
    <property type="entry name" value="Chromate_transpt"/>
</dbReference>
<reference evidence="8 9" key="1">
    <citation type="submission" date="2021-10" db="EMBL/GenBank/DDBJ databases">
        <title>Lutispora strain m25 sp. nov., a thermophilic, non-spore-forming bacterium isolated from a lab-scale methanogenic bioreactor digesting anaerobic sludge.</title>
        <authorList>
            <person name="El Houari A."/>
            <person name="Mcdonald J."/>
        </authorList>
    </citation>
    <scope>NUCLEOTIDE SEQUENCE [LARGE SCALE GENOMIC DNA]</scope>
    <source>
        <strain evidence="9">m25</strain>
    </source>
</reference>
<feature type="transmembrane region" description="Helical" evidence="7">
    <location>
        <begin position="110"/>
        <end position="131"/>
    </location>
</feature>
<comment type="similarity">
    <text evidence="2">Belongs to the chromate ion transporter (CHR) (TC 2.A.51) family.</text>
</comment>
<evidence type="ECO:0000256" key="5">
    <source>
        <dbReference type="ARBA" id="ARBA00022989"/>
    </source>
</evidence>
<proteinExistence type="inferred from homology"/>
<dbReference type="PANTHER" id="PTHR43663:SF1">
    <property type="entry name" value="CHROMATE TRANSPORTER"/>
    <property type="match status" value="1"/>
</dbReference>